<organism evidence="2 3">
    <name type="scientific">Thermaerobacter composti</name>
    <dbReference type="NCBI Taxonomy" id="554949"/>
    <lineage>
        <taxon>Bacteria</taxon>
        <taxon>Bacillati</taxon>
        <taxon>Bacillota</taxon>
        <taxon>Clostridia</taxon>
        <taxon>Eubacteriales</taxon>
        <taxon>Clostridiales Family XVII. Incertae Sedis</taxon>
        <taxon>Thermaerobacter</taxon>
    </lineage>
</organism>
<feature type="transmembrane region" description="Helical" evidence="1">
    <location>
        <begin position="6"/>
        <end position="25"/>
    </location>
</feature>
<feature type="transmembrane region" description="Helical" evidence="1">
    <location>
        <begin position="98"/>
        <end position="118"/>
    </location>
</feature>
<feature type="transmembrane region" description="Helical" evidence="1">
    <location>
        <begin position="45"/>
        <end position="65"/>
    </location>
</feature>
<evidence type="ECO:0000313" key="2">
    <source>
        <dbReference type="EMBL" id="WPD18859.1"/>
    </source>
</evidence>
<keyword evidence="3" id="KW-1185">Reference proteome</keyword>
<name>A0ABZ0QNM3_9FIRM</name>
<evidence type="ECO:0000256" key="1">
    <source>
        <dbReference type="SAM" id="Phobius"/>
    </source>
</evidence>
<keyword evidence="1" id="KW-1133">Transmembrane helix</keyword>
<protein>
    <submittedName>
        <fullName evidence="2">Uncharacterized protein</fullName>
    </submittedName>
</protein>
<evidence type="ECO:0000313" key="3">
    <source>
        <dbReference type="Proteomes" id="UP001304683"/>
    </source>
</evidence>
<proteinExistence type="predicted"/>
<accession>A0ABZ0QNM3</accession>
<reference evidence="2 3" key="1">
    <citation type="submission" date="2023-08" db="EMBL/GenBank/DDBJ databases">
        <title>Genome sequence of Thermaerobacter compostii strain Ins1, a spore-forming filamentous bacterium isolated from a deep geothermal reservoir.</title>
        <authorList>
            <person name="Bregnard D."/>
            <person name="Gonzalez D."/>
            <person name="Junier P."/>
        </authorList>
    </citation>
    <scope>NUCLEOTIDE SEQUENCE [LARGE SCALE GENOMIC DNA]</scope>
    <source>
        <strain evidence="2 3">Ins1</strain>
    </source>
</reference>
<dbReference type="Proteomes" id="UP001304683">
    <property type="component" value="Chromosome"/>
</dbReference>
<keyword evidence="1" id="KW-0812">Transmembrane</keyword>
<keyword evidence="1" id="KW-0472">Membrane</keyword>
<feature type="transmembrane region" description="Helical" evidence="1">
    <location>
        <begin position="71"/>
        <end position="91"/>
    </location>
</feature>
<sequence length="119" mass="12319">MSTVAFIHGFLGPIVFAFAVLRVVWTGYRMLAGRDLPAARMLGGLTIGLFDLQALLGIALLATVGTATVSWRHPVLMLAAAVLAHMGVAAGRRAEGRPAAPFVLALISAVLVGVAYPAP</sequence>
<gene>
    <name evidence="2" type="ORF">Q5761_10925</name>
</gene>
<dbReference type="RefSeq" id="WP_135224388.1">
    <property type="nucleotide sequence ID" value="NZ_CP132508.1"/>
</dbReference>
<dbReference type="EMBL" id="CP132508">
    <property type="protein sequence ID" value="WPD18859.1"/>
    <property type="molecule type" value="Genomic_DNA"/>
</dbReference>